<feature type="domain" description="YhcG N-terminal" evidence="1">
    <location>
        <begin position="29"/>
        <end position="136"/>
    </location>
</feature>
<dbReference type="Proteomes" id="UP001622370">
    <property type="component" value="Unassembled WGS sequence"/>
</dbReference>
<gene>
    <name evidence="2" type="ORF">ACI76L_03925</name>
</gene>
<protein>
    <submittedName>
        <fullName evidence="2">DUF1016 N-terminal domain-containing protein</fullName>
    </submittedName>
</protein>
<sequence>MKKKGLLRFNVKFNMMKENYLYKRDYIAEIKNILSQARQRAYAAINSAMVEAYWQIGRRIVEEEQNGENRAKYGKEVLQNLSAELTNEFGKGYSYRTLREIRQFYLTFPEIEKWRTLFAKLSWSHFQRVLKVSNEKAPPEEELIREI</sequence>
<dbReference type="PANTHER" id="PTHR30547">
    <property type="entry name" value="UNCHARACTERIZED PROTEIN YHCG-RELATED"/>
    <property type="match status" value="1"/>
</dbReference>
<dbReference type="RefSeq" id="WP_232748864.1">
    <property type="nucleotide sequence ID" value="NZ_BOPJ01000007.1"/>
</dbReference>
<evidence type="ECO:0000259" key="1">
    <source>
        <dbReference type="Pfam" id="PF17761"/>
    </source>
</evidence>
<keyword evidence="3" id="KW-1185">Reference proteome</keyword>
<evidence type="ECO:0000313" key="3">
    <source>
        <dbReference type="Proteomes" id="UP001622370"/>
    </source>
</evidence>
<accession>A0ABW8Q9Z4</accession>
<proteinExistence type="predicted"/>
<dbReference type="Pfam" id="PF17761">
    <property type="entry name" value="DUF1016_N"/>
    <property type="match status" value="1"/>
</dbReference>
<name>A0ABW8Q9Z4_9FLAO</name>
<comment type="caution">
    <text evidence="2">The sequence shown here is derived from an EMBL/GenBank/DDBJ whole genome shotgun (WGS) entry which is preliminary data.</text>
</comment>
<evidence type="ECO:0000313" key="2">
    <source>
        <dbReference type="EMBL" id="MFK8292925.1"/>
    </source>
</evidence>
<dbReference type="PANTHER" id="PTHR30547:SF5">
    <property type="entry name" value="NUCLEASE YHCG-RELATED"/>
    <property type="match status" value="1"/>
</dbReference>
<dbReference type="EMBL" id="JBJGWJ010000002">
    <property type="protein sequence ID" value="MFK8292925.1"/>
    <property type="molecule type" value="Genomic_DNA"/>
</dbReference>
<dbReference type="InterPro" id="IPR041527">
    <property type="entry name" value="YhcG_N"/>
</dbReference>
<organism evidence="2 3">
    <name type="scientific">Capnocytophaga stomatis</name>
    <dbReference type="NCBI Taxonomy" id="1848904"/>
    <lineage>
        <taxon>Bacteria</taxon>
        <taxon>Pseudomonadati</taxon>
        <taxon>Bacteroidota</taxon>
        <taxon>Flavobacteriia</taxon>
        <taxon>Flavobacteriales</taxon>
        <taxon>Flavobacteriaceae</taxon>
        <taxon>Capnocytophaga</taxon>
    </lineage>
</organism>
<reference evidence="2 3" key="1">
    <citation type="journal article" date="2016" name="Sci. Rep.">
        <title>Whole genome sequencing identifies a novel species of the genus Capnocytophaga isolated from dog and cat bite wounds in humans.</title>
        <authorList>
            <person name="Zangenah S."/>
            <person name="Abbasi N."/>
            <person name="Andersson A.F."/>
            <person name="Bergman P."/>
        </authorList>
    </citation>
    <scope>NUCLEOTIDE SEQUENCE [LARGE SCALE GENOMIC DNA]</scope>
    <source>
        <strain evidence="2 3">W5</strain>
    </source>
</reference>
<dbReference type="InterPro" id="IPR053148">
    <property type="entry name" value="PD-DEXK-like_domain"/>
</dbReference>